<dbReference type="STRING" id="558173.CDOO_03920"/>
<dbReference type="EMBL" id="CP006764">
    <property type="protein sequence ID" value="AIT62232.1"/>
    <property type="molecule type" value="Genomic_DNA"/>
</dbReference>
<name>A0A097IJA5_9CORY</name>
<dbReference type="OrthoDB" id="4409823at2"/>
<dbReference type="eggNOG" id="ENOG5031MFI">
    <property type="taxonomic scope" value="Bacteria"/>
</dbReference>
<sequence>MIRWDLGLSLGPEGVGTAVRVETAHLIGVFPTAARAVSAASGAAPGGAPEHIILVYPQSMSSDELGEQLGECAIAGVKAPVATRDTEVLAAMAGRRALLIDSDAGLLASSAGPVVDFSPEVLADWFAEDPFGHSVYLTGEPASRDSYVVAARDFPPTLVERPALAALALTLMPVELSTKRRRWWSLR</sequence>
<dbReference type="KEGG" id="cdo:CDOO_03920"/>
<reference evidence="1 2" key="1">
    <citation type="submission" date="2013-09" db="EMBL/GenBank/DDBJ databases">
        <title>Complete genome sequence of Corynebacterium doosanense CAU 212(T) (=DSM 45436(T)), isolated from activated sludge.</title>
        <authorList>
            <person name="Schaffert L."/>
            <person name="Albersmeier A."/>
            <person name="Kalinowski J."/>
            <person name="Ruckert C."/>
        </authorList>
    </citation>
    <scope>NUCLEOTIDE SEQUENCE [LARGE SCALE GENOMIC DNA]</scope>
    <source>
        <strain evidence="1 2">CAU 212</strain>
    </source>
</reference>
<protein>
    <submittedName>
        <fullName evidence="1">Uncharacterized protein</fullName>
    </submittedName>
</protein>
<gene>
    <name evidence="1" type="ORF">CDOO_03920</name>
</gene>
<accession>A0A097IJA5</accession>
<evidence type="ECO:0000313" key="1">
    <source>
        <dbReference type="EMBL" id="AIT62232.1"/>
    </source>
</evidence>
<evidence type="ECO:0000313" key="2">
    <source>
        <dbReference type="Proteomes" id="UP000029914"/>
    </source>
</evidence>
<keyword evidence="2" id="KW-1185">Reference proteome</keyword>
<dbReference type="AlphaFoldDB" id="A0A097IJA5"/>
<dbReference type="RefSeq" id="WP_018022941.1">
    <property type="nucleotide sequence ID" value="NZ_AQUX01000016.1"/>
</dbReference>
<dbReference type="Proteomes" id="UP000029914">
    <property type="component" value="Chromosome"/>
</dbReference>
<proteinExistence type="predicted"/>
<dbReference type="HOGENOM" id="CLU_111937_0_0_11"/>
<organism evidence="1 2">
    <name type="scientific">Corynebacterium doosanense CAU 212 = DSM 45436</name>
    <dbReference type="NCBI Taxonomy" id="558173"/>
    <lineage>
        <taxon>Bacteria</taxon>
        <taxon>Bacillati</taxon>
        <taxon>Actinomycetota</taxon>
        <taxon>Actinomycetes</taxon>
        <taxon>Mycobacteriales</taxon>
        <taxon>Corynebacteriaceae</taxon>
        <taxon>Corynebacterium</taxon>
    </lineage>
</organism>